<comment type="caution">
    <text evidence="1">The sequence shown here is derived from an EMBL/GenBank/DDBJ whole genome shotgun (WGS) entry which is preliminary data.</text>
</comment>
<proteinExistence type="predicted"/>
<dbReference type="EMBL" id="JARXVH010000043">
    <property type="protein sequence ID" value="MDH6222755.1"/>
    <property type="molecule type" value="Genomic_DNA"/>
</dbReference>
<accession>A0ABT6M2H8</accession>
<keyword evidence="2" id="KW-1185">Reference proteome</keyword>
<dbReference type="Proteomes" id="UP001160499">
    <property type="component" value="Unassembled WGS sequence"/>
</dbReference>
<evidence type="ECO:0000313" key="1">
    <source>
        <dbReference type="EMBL" id="MDH6222755.1"/>
    </source>
</evidence>
<reference evidence="1 2" key="1">
    <citation type="submission" date="2023-04" db="EMBL/GenBank/DDBJ databases">
        <title>Forest soil microbial communities from Buena Vista Peninsula, Colon Province, Panama.</title>
        <authorList>
            <person name="Bouskill N."/>
        </authorList>
    </citation>
    <scope>NUCLEOTIDE SEQUENCE [LARGE SCALE GENOMIC DNA]</scope>
    <source>
        <strain evidence="1 2">GGS1</strain>
    </source>
</reference>
<gene>
    <name evidence="1" type="ORF">M2283_010107</name>
</gene>
<organism evidence="1 2">
    <name type="scientific">Streptomyces pseudovenezuelae</name>
    <dbReference type="NCBI Taxonomy" id="67350"/>
    <lineage>
        <taxon>Bacteria</taxon>
        <taxon>Bacillati</taxon>
        <taxon>Actinomycetota</taxon>
        <taxon>Actinomycetes</taxon>
        <taxon>Kitasatosporales</taxon>
        <taxon>Streptomycetaceae</taxon>
        <taxon>Streptomyces</taxon>
        <taxon>Streptomyces aurantiacus group</taxon>
    </lineage>
</organism>
<name>A0ABT6M2H8_9ACTN</name>
<dbReference type="RefSeq" id="WP_280883346.1">
    <property type="nucleotide sequence ID" value="NZ_JARXVH010000043.1"/>
</dbReference>
<sequence length="44" mass="4531">MTSQLRVIEGGAVLLKSVTADPWEFQAGVSRRSSPCGGPAGSAR</sequence>
<evidence type="ECO:0000313" key="2">
    <source>
        <dbReference type="Proteomes" id="UP001160499"/>
    </source>
</evidence>
<protein>
    <submittedName>
        <fullName evidence="1">Uncharacterized protein</fullName>
    </submittedName>
</protein>